<dbReference type="GO" id="GO:0046654">
    <property type="term" value="P:tetrahydrofolate biosynthetic process"/>
    <property type="evidence" value="ECO:0007669"/>
    <property type="project" value="UniProtKB-UniPathway"/>
</dbReference>
<keyword evidence="5" id="KW-0808">Transferase</keyword>
<dbReference type="CDD" id="cd00483">
    <property type="entry name" value="HPPK"/>
    <property type="match status" value="1"/>
</dbReference>
<evidence type="ECO:0000259" key="13">
    <source>
        <dbReference type="PROSITE" id="PS00794"/>
    </source>
</evidence>
<dbReference type="AlphaFoldDB" id="A0A239M1L5"/>
<accession>A0A239M1L5</accession>
<proteinExistence type="inferred from homology"/>
<feature type="domain" description="7,8-dihydro-6-hydroxymethylpterin-pyrophosphokinase" evidence="13">
    <location>
        <begin position="87"/>
        <end position="98"/>
    </location>
</feature>
<comment type="function">
    <text evidence="10">Catalyzes the transfer of pyrophosphate from adenosine triphosphate (ATP) to 6-hydroxymethyl-7,8-dihydropterin, an enzymatic step in folate biosynthesis pathway.</text>
</comment>
<keyword evidence="15" id="KW-1185">Reference proteome</keyword>
<evidence type="ECO:0000256" key="7">
    <source>
        <dbReference type="ARBA" id="ARBA00022777"/>
    </source>
</evidence>
<gene>
    <name evidence="14" type="ORF">SAMN05421640_3532</name>
</gene>
<dbReference type="RefSeq" id="WP_089358201.1">
    <property type="nucleotide sequence ID" value="NZ_FZPD01000006.1"/>
</dbReference>
<dbReference type="EMBL" id="FZPD01000006">
    <property type="protein sequence ID" value="SNT35973.1"/>
    <property type="molecule type" value="Genomic_DNA"/>
</dbReference>
<dbReference type="PROSITE" id="PS00794">
    <property type="entry name" value="HPPK"/>
    <property type="match status" value="1"/>
</dbReference>
<evidence type="ECO:0000256" key="4">
    <source>
        <dbReference type="ARBA" id="ARBA00016218"/>
    </source>
</evidence>
<dbReference type="InterPro" id="IPR035907">
    <property type="entry name" value="Hppk_sf"/>
</dbReference>
<dbReference type="Proteomes" id="UP000198393">
    <property type="component" value="Unassembled WGS sequence"/>
</dbReference>
<evidence type="ECO:0000256" key="3">
    <source>
        <dbReference type="ARBA" id="ARBA00013253"/>
    </source>
</evidence>
<evidence type="ECO:0000313" key="14">
    <source>
        <dbReference type="EMBL" id="SNT35973.1"/>
    </source>
</evidence>
<comment type="similarity">
    <text evidence="2">Belongs to the HPPK family.</text>
</comment>
<evidence type="ECO:0000256" key="10">
    <source>
        <dbReference type="ARBA" id="ARBA00029409"/>
    </source>
</evidence>
<name>A0A239M1L5_EKHLU</name>
<dbReference type="PANTHER" id="PTHR43071:SF1">
    <property type="entry name" value="2-AMINO-4-HYDROXY-6-HYDROXYMETHYLDIHYDROPTERIDINE PYROPHOSPHOKINASE"/>
    <property type="match status" value="1"/>
</dbReference>
<dbReference type="GO" id="GO:0046656">
    <property type="term" value="P:folic acid biosynthetic process"/>
    <property type="evidence" value="ECO:0007669"/>
    <property type="project" value="UniProtKB-KW"/>
</dbReference>
<reference evidence="14 15" key="1">
    <citation type="submission" date="2017-06" db="EMBL/GenBank/DDBJ databases">
        <authorList>
            <person name="Kim H.J."/>
            <person name="Triplett B.A."/>
        </authorList>
    </citation>
    <scope>NUCLEOTIDE SEQUENCE [LARGE SCALE GENOMIC DNA]</scope>
    <source>
        <strain evidence="14 15">DSM 19307</strain>
    </source>
</reference>
<protein>
    <recommendedName>
        <fullName evidence="4">2-amino-4-hydroxy-6-hydroxymethyldihydropteridine pyrophosphokinase</fullName>
        <ecNumber evidence="3">2.7.6.3</ecNumber>
    </recommendedName>
    <alternativeName>
        <fullName evidence="11">6-hydroxymethyl-7,8-dihydropterin pyrophosphokinase</fullName>
    </alternativeName>
    <alternativeName>
        <fullName evidence="12">7,8-dihydro-6-hydroxymethylpterin-pyrophosphokinase</fullName>
    </alternativeName>
</protein>
<dbReference type="OrthoDB" id="9808041at2"/>
<keyword evidence="8" id="KW-0067">ATP-binding</keyword>
<keyword evidence="7 14" id="KW-0418">Kinase</keyword>
<dbReference type="NCBIfam" id="TIGR01498">
    <property type="entry name" value="folK"/>
    <property type="match status" value="1"/>
</dbReference>
<dbReference type="SUPFAM" id="SSF55083">
    <property type="entry name" value="6-hydroxymethyl-7,8-dihydropterin pyrophosphokinase, HPPK"/>
    <property type="match status" value="1"/>
</dbReference>
<evidence type="ECO:0000256" key="12">
    <source>
        <dbReference type="ARBA" id="ARBA00033413"/>
    </source>
</evidence>
<dbReference type="GO" id="GO:0003848">
    <property type="term" value="F:2-amino-4-hydroxy-6-hydroxymethyldihydropteridine diphosphokinase activity"/>
    <property type="evidence" value="ECO:0007669"/>
    <property type="project" value="UniProtKB-EC"/>
</dbReference>
<keyword evidence="6" id="KW-0547">Nucleotide-binding</keyword>
<dbReference type="GO" id="GO:0016301">
    <property type="term" value="F:kinase activity"/>
    <property type="evidence" value="ECO:0007669"/>
    <property type="project" value="UniProtKB-KW"/>
</dbReference>
<evidence type="ECO:0000256" key="9">
    <source>
        <dbReference type="ARBA" id="ARBA00022909"/>
    </source>
</evidence>
<organism evidence="14 15">
    <name type="scientific">Ekhidna lutea</name>
    <dbReference type="NCBI Taxonomy" id="447679"/>
    <lineage>
        <taxon>Bacteria</taxon>
        <taxon>Pseudomonadati</taxon>
        <taxon>Bacteroidota</taxon>
        <taxon>Cytophagia</taxon>
        <taxon>Cytophagales</taxon>
        <taxon>Reichenbachiellaceae</taxon>
        <taxon>Ekhidna</taxon>
    </lineage>
</organism>
<dbReference type="GO" id="GO:0005524">
    <property type="term" value="F:ATP binding"/>
    <property type="evidence" value="ECO:0007669"/>
    <property type="project" value="UniProtKB-KW"/>
</dbReference>
<dbReference type="InterPro" id="IPR000550">
    <property type="entry name" value="Hppk"/>
</dbReference>
<evidence type="ECO:0000256" key="2">
    <source>
        <dbReference type="ARBA" id="ARBA00005810"/>
    </source>
</evidence>
<evidence type="ECO:0000313" key="15">
    <source>
        <dbReference type="Proteomes" id="UP000198393"/>
    </source>
</evidence>
<evidence type="ECO:0000256" key="11">
    <source>
        <dbReference type="ARBA" id="ARBA00029766"/>
    </source>
</evidence>
<evidence type="ECO:0000256" key="6">
    <source>
        <dbReference type="ARBA" id="ARBA00022741"/>
    </source>
</evidence>
<dbReference type="EC" id="2.7.6.3" evidence="3"/>
<dbReference type="UniPathway" id="UPA00077">
    <property type="reaction ID" value="UER00155"/>
</dbReference>
<dbReference type="Pfam" id="PF01288">
    <property type="entry name" value="HPPK"/>
    <property type="match status" value="1"/>
</dbReference>
<dbReference type="Gene3D" id="3.30.70.560">
    <property type="entry name" value="7,8-Dihydro-6-hydroxymethylpterin-pyrophosphokinase HPPK"/>
    <property type="match status" value="1"/>
</dbReference>
<evidence type="ECO:0000256" key="1">
    <source>
        <dbReference type="ARBA" id="ARBA00005051"/>
    </source>
</evidence>
<evidence type="ECO:0000256" key="8">
    <source>
        <dbReference type="ARBA" id="ARBA00022840"/>
    </source>
</evidence>
<evidence type="ECO:0000256" key="5">
    <source>
        <dbReference type="ARBA" id="ARBA00022679"/>
    </source>
</evidence>
<comment type="pathway">
    <text evidence="1">Cofactor biosynthesis; tetrahydrofolate biosynthesis; 2-amino-4-hydroxy-6-hydroxymethyl-7,8-dihydropteridine diphosphate from 7,8-dihydroneopterin triphosphate: step 4/4.</text>
</comment>
<keyword evidence="9" id="KW-0289">Folate biosynthesis</keyword>
<dbReference type="PANTHER" id="PTHR43071">
    <property type="entry name" value="2-AMINO-4-HYDROXY-6-HYDROXYMETHYLDIHYDROPTERIDINE PYROPHOSPHOKINASE"/>
    <property type="match status" value="1"/>
</dbReference>
<sequence>MNGIYILLGSNMGNRLEYLREAEKLLIQEGIQIIDESSIYETEPWGKKNQDWFLNVVLQIGTMLEPNELLNTLLKVEKSLGRIRKEKWGERCIDIDILYFHEEVVETKDLTIPHPGIPERKFTLIPLVEMCPIEKHPTLGRTQMELLAECPDELDCKLTDYKL</sequence>